<dbReference type="CDD" id="cd07114">
    <property type="entry name" value="ALDH_DhaS"/>
    <property type="match status" value="1"/>
</dbReference>
<dbReference type="Pfam" id="PF00171">
    <property type="entry name" value="Aldedh"/>
    <property type="match status" value="1"/>
</dbReference>
<accession>A0ABW6S8C5</accession>
<dbReference type="EMBL" id="JBIAQY010000014">
    <property type="protein sequence ID" value="MFF3572550.1"/>
    <property type="molecule type" value="Genomic_DNA"/>
</dbReference>
<gene>
    <name evidence="5" type="ORF">ACFYXQ_32755</name>
</gene>
<evidence type="ECO:0000256" key="2">
    <source>
        <dbReference type="PROSITE-ProRule" id="PRU10007"/>
    </source>
</evidence>
<proteinExistence type="inferred from homology"/>
<dbReference type="RefSeq" id="WP_040832278.1">
    <property type="nucleotide sequence ID" value="NZ_JBIAQY010000014.1"/>
</dbReference>
<dbReference type="InterPro" id="IPR016160">
    <property type="entry name" value="Ald_DH_CS_CYS"/>
</dbReference>
<organism evidence="5 6">
    <name type="scientific">Nocardia jiangxiensis</name>
    <dbReference type="NCBI Taxonomy" id="282685"/>
    <lineage>
        <taxon>Bacteria</taxon>
        <taxon>Bacillati</taxon>
        <taxon>Actinomycetota</taxon>
        <taxon>Actinomycetes</taxon>
        <taxon>Mycobacteriales</taxon>
        <taxon>Nocardiaceae</taxon>
        <taxon>Nocardia</taxon>
    </lineage>
</organism>
<comment type="similarity">
    <text evidence="3">Belongs to the aldehyde dehydrogenase family.</text>
</comment>
<evidence type="ECO:0000256" key="3">
    <source>
        <dbReference type="RuleBase" id="RU003345"/>
    </source>
</evidence>
<evidence type="ECO:0000256" key="1">
    <source>
        <dbReference type="ARBA" id="ARBA00023002"/>
    </source>
</evidence>
<comment type="caution">
    <text evidence="5">The sequence shown here is derived from an EMBL/GenBank/DDBJ whole genome shotgun (WGS) entry which is preliminary data.</text>
</comment>
<dbReference type="Gene3D" id="3.40.309.10">
    <property type="entry name" value="Aldehyde Dehydrogenase, Chain A, domain 2"/>
    <property type="match status" value="1"/>
</dbReference>
<evidence type="ECO:0000313" key="5">
    <source>
        <dbReference type="EMBL" id="MFF3572550.1"/>
    </source>
</evidence>
<dbReference type="Gene3D" id="3.40.605.10">
    <property type="entry name" value="Aldehyde Dehydrogenase, Chain A, domain 1"/>
    <property type="match status" value="1"/>
</dbReference>
<dbReference type="Proteomes" id="UP001601992">
    <property type="component" value="Unassembled WGS sequence"/>
</dbReference>
<dbReference type="SUPFAM" id="SSF53720">
    <property type="entry name" value="ALDH-like"/>
    <property type="match status" value="1"/>
</dbReference>
<feature type="domain" description="Aldehyde dehydrogenase" evidence="4">
    <location>
        <begin position="18"/>
        <end position="478"/>
    </location>
</feature>
<dbReference type="PANTHER" id="PTHR11699">
    <property type="entry name" value="ALDEHYDE DEHYDROGENASE-RELATED"/>
    <property type="match status" value="1"/>
</dbReference>
<dbReference type="InterPro" id="IPR016161">
    <property type="entry name" value="Ald_DH/histidinol_DH"/>
</dbReference>
<dbReference type="PROSITE" id="PS00070">
    <property type="entry name" value="ALDEHYDE_DEHYDR_CYS"/>
    <property type="match status" value="1"/>
</dbReference>
<evidence type="ECO:0000259" key="4">
    <source>
        <dbReference type="Pfam" id="PF00171"/>
    </source>
</evidence>
<dbReference type="InterPro" id="IPR015590">
    <property type="entry name" value="Aldehyde_DH_dom"/>
</dbReference>
<sequence length="495" mass="53400">MSDLDQLQHFIGGEPVAPESGEYFASTNPANRETLYQAARGNSADIQRAVAAARAAFEDPRWRDLSQTRRGRLLRRLGDLIGENAEELARMEVLDNGKLLREMRGQLGTVPEYYYYYAGLADKIHGEVVPASDRRVLNYTLREPLGVVGAITPWNSPLTLTTSKLAPALAVGNTVVVKPSEYTSRTALRLAELALEAGFPEGVVNVVTGFGAEAGQALVDHPDLAKISFTGSTATGARIAAATARRFIGSTLELGGKSPNIVFEDANVANAAMGVVAGIFAAAGQTCIAGSRVFAQRAVYDELLERVTERAKTIRIGDPLDAETELGPLAFEDQRDKVAGYVDLGRSEGARVLTGGRASDGGLGGYFYEPTILVDVHNDMRVVREEIFGPVVAIMPFDTEDEVVRLANDTDYGLAAGVWTANLARAHRMAARLDAGTVWVNTYRAMSPMSPRQGFKSSGVGIEHGTETVKEYTRLKSVWINTSEDPVADPFTMRS</sequence>
<name>A0ABW6S8C5_9NOCA</name>
<dbReference type="InterPro" id="IPR029510">
    <property type="entry name" value="Ald_DH_CS_GLU"/>
</dbReference>
<dbReference type="PROSITE" id="PS00687">
    <property type="entry name" value="ALDEHYDE_DEHYDR_GLU"/>
    <property type="match status" value="1"/>
</dbReference>
<evidence type="ECO:0000313" key="6">
    <source>
        <dbReference type="Proteomes" id="UP001601992"/>
    </source>
</evidence>
<protein>
    <submittedName>
        <fullName evidence="5">Aldehyde dehydrogenase</fullName>
    </submittedName>
</protein>
<dbReference type="InterPro" id="IPR016163">
    <property type="entry name" value="Ald_DH_C"/>
</dbReference>
<keyword evidence="6" id="KW-1185">Reference proteome</keyword>
<feature type="active site" evidence="2">
    <location>
        <position position="253"/>
    </location>
</feature>
<dbReference type="InterPro" id="IPR016162">
    <property type="entry name" value="Ald_DH_N"/>
</dbReference>
<keyword evidence="1 3" id="KW-0560">Oxidoreductase</keyword>
<reference evidence="5 6" key="1">
    <citation type="submission" date="2024-10" db="EMBL/GenBank/DDBJ databases">
        <title>The Natural Products Discovery Center: Release of the First 8490 Sequenced Strains for Exploring Actinobacteria Biosynthetic Diversity.</title>
        <authorList>
            <person name="Kalkreuter E."/>
            <person name="Kautsar S.A."/>
            <person name="Yang D."/>
            <person name="Bader C.D."/>
            <person name="Teijaro C.N."/>
            <person name="Fluegel L."/>
            <person name="Davis C.M."/>
            <person name="Simpson J.R."/>
            <person name="Lauterbach L."/>
            <person name="Steele A.D."/>
            <person name="Gui C."/>
            <person name="Meng S."/>
            <person name="Li G."/>
            <person name="Viehrig K."/>
            <person name="Ye F."/>
            <person name="Su P."/>
            <person name="Kiefer A.F."/>
            <person name="Nichols A."/>
            <person name="Cepeda A.J."/>
            <person name="Yan W."/>
            <person name="Fan B."/>
            <person name="Jiang Y."/>
            <person name="Adhikari A."/>
            <person name="Zheng C.-J."/>
            <person name="Schuster L."/>
            <person name="Cowan T.M."/>
            <person name="Smanski M.J."/>
            <person name="Chevrette M.G."/>
            <person name="De Carvalho L.P.S."/>
            <person name="Shen B."/>
        </authorList>
    </citation>
    <scope>NUCLEOTIDE SEQUENCE [LARGE SCALE GENOMIC DNA]</scope>
    <source>
        <strain evidence="5 6">NPDC002593</strain>
    </source>
</reference>